<evidence type="ECO:0000256" key="1">
    <source>
        <dbReference type="SAM" id="MobiDB-lite"/>
    </source>
</evidence>
<dbReference type="Proteomes" id="UP000269721">
    <property type="component" value="Unassembled WGS sequence"/>
</dbReference>
<sequence length="458" mass="50841">MSNQDDLPETAQGGSQSASDQAGDEEFDELVDFDDDDHSTTDTDLTNISENFTPAYPNDTYKTIQLCANLISSFLRRTKPEDHDPDLANTSAACTRWLALNPLPKQYTIWDCMMEPAPRLAPVRRKGKGGSRLRKPSQCGAPGLASRTPRLRGARHVRLQSRVPRVGARGESALGAGGCHLGQDVREPDVRQLLFVVPAWQGRERAGAIRLLRFASLDSWPLRRHQCVPFFDKLAGLRGLKLTSLNRLDDVAAAILELVVVDILPRLKTVSPLLTLLDLGRDIYTGIEPTLSDVQLVEITRTITGRDIRFWAPASCLYTNGMTATSLPRLKCFEFSPCLDAGPNIAEPLMHQLASLRPPLPYLSLKKSFLPSEDLFINLLAACPTIEELDLDNFEPISDLTLTALGNHPLLHRLSFTCQFEITTPAIASFIRKRGFKLRFLRIGTAKRVSPLSRLTPR</sequence>
<dbReference type="InterPro" id="IPR032675">
    <property type="entry name" value="LRR_dom_sf"/>
</dbReference>
<feature type="compositionally biased region" description="Acidic residues" evidence="1">
    <location>
        <begin position="22"/>
        <end position="37"/>
    </location>
</feature>
<name>A0A4P9WFV6_9FUNG</name>
<feature type="compositionally biased region" description="Basic residues" evidence="1">
    <location>
        <begin position="122"/>
        <end position="135"/>
    </location>
</feature>
<dbReference type="SUPFAM" id="SSF52047">
    <property type="entry name" value="RNI-like"/>
    <property type="match status" value="1"/>
</dbReference>
<accession>A0A4P9WFV6</accession>
<dbReference type="EMBL" id="KZ995020">
    <property type="protein sequence ID" value="RKO91544.1"/>
    <property type="molecule type" value="Genomic_DNA"/>
</dbReference>
<reference evidence="3" key="1">
    <citation type="journal article" date="2018" name="Nat. Microbiol.">
        <title>Leveraging single-cell genomics to expand the fungal tree of life.</title>
        <authorList>
            <person name="Ahrendt S.R."/>
            <person name="Quandt C.A."/>
            <person name="Ciobanu D."/>
            <person name="Clum A."/>
            <person name="Salamov A."/>
            <person name="Andreopoulos B."/>
            <person name="Cheng J.F."/>
            <person name="Woyke T."/>
            <person name="Pelin A."/>
            <person name="Henrissat B."/>
            <person name="Reynolds N.K."/>
            <person name="Benny G.L."/>
            <person name="Smith M.E."/>
            <person name="James T.Y."/>
            <person name="Grigoriev I.V."/>
        </authorList>
    </citation>
    <scope>NUCLEOTIDE SEQUENCE [LARGE SCALE GENOMIC DNA]</scope>
</reference>
<keyword evidence="3" id="KW-1185">Reference proteome</keyword>
<gene>
    <name evidence="2" type="ORF">BDK51DRAFT_45562</name>
</gene>
<evidence type="ECO:0000313" key="2">
    <source>
        <dbReference type="EMBL" id="RKO91544.1"/>
    </source>
</evidence>
<organism evidence="2 3">
    <name type="scientific">Blyttiomyces helicus</name>
    <dbReference type="NCBI Taxonomy" id="388810"/>
    <lineage>
        <taxon>Eukaryota</taxon>
        <taxon>Fungi</taxon>
        <taxon>Fungi incertae sedis</taxon>
        <taxon>Chytridiomycota</taxon>
        <taxon>Chytridiomycota incertae sedis</taxon>
        <taxon>Chytridiomycetes</taxon>
        <taxon>Chytridiomycetes incertae sedis</taxon>
        <taxon>Blyttiomyces</taxon>
    </lineage>
</organism>
<protein>
    <recommendedName>
        <fullName evidence="4">F-box domain-containing protein</fullName>
    </recommendedName>
</protein>
<feature type="region of interest" description="Disordered" evidence="1">
    <location>
        <begin position="122"/>
        <end position="147"/>
    </location>
</feature>
<evidence type="ECO:0000313" key="3">
    <source>
        <dbReference type="Proteomes" id="UP000269721"/>
    </source>
</evidence>
<dbReference type="AlphaFoldDB" id="A0A4P9WFV6"/>
<proteinExistence type="predicted"/>
<dbReference type="OrthoDB" id="550575at2759"/>
<dbReference type="Gene3D" id="3.80.10.10">
    <property type="entry name" value="Ribonuclease Inhibitor"/>
    <property type="match status" value="1"/>
</dbReference>
<evidence type="ECO:0008006" key="4">
    <source>
        <dbReference type="Google" id="ProtNLM"/>
    </source>
</evidence>
<feature type="region of interest" description="Disordered" evidence="1">
    <location>
        <begin position="1"/>
        <end position="47"/>
    </location>
</feature>